<dbReference type="GO" id="GO:0005366">
    <property type="term" value="F:myo-inositol:proton symporter activity"/>
    <property type="evidence" value="ECO:0007669"/>
    <property type="project" value="TreeGrafter"/>
</dbReference>
<evidence type="ECO:0000256" key="7">
    <source>
        <dbReference type="SAM" id="Phobius"/>
    </source>
</evidence>
<comment type="subcellular location">
    <subcellularLocation>
        <location evidence="1">Membrane</location>
        <topology evidence="1">Multi-pass membrane protein</topology>
    </subcellularLocation>
</comment>
<name>A0AAV5S8U5_9BILA</name>
<dbReference type="InterPro" id="IPR036259">
    <property type="entry name" value="MFS_trans_sf"/>
</dbReference>
<dbReference type="InterPro" id="IPR005828">
    <property type="entry name" value="MFS_sugar_transport-like"/>
</dbReference>
<dbReference type="Gene3D" id="1.20.1250.20">
    <property type="entry name" value="MFS general substrate transporter like domains"/>
    <property type="match status" value="1"/>
</dbReference>
<keyword evidence="10" id="KW-1185">Reference proteome</keyword>
<evidence type="ECO:0000256" key="3">
    <source>
        <dbReference type="ARBA" id="ARBA00022692"/>
    </source>
</evidence>
<protein>
    <recommendedName>
        <fullName evidence="8">Major facilitator superfamily (MFS) profile domain-containing protein</fullName>
    </recommendedName>
</protein>
<gene>
    <name evidence="9" type="ORF">PENTCL1PPCAC_1686</name>
</gene>
<feature type="transmembrane region" description="Helical" evidence="7">
    <location>
        <begin position="97"/>
        <end position="118"/>
    </location>
</feature>
<dbReference type="PANTHER" id="PTHR48020:SF12">
    <property type="entry name" value="PROTON MYO-INOSITOL COTRANSPORTER"/>
    <property type="match status" value="1"/>
</dbReference>
<dbReference type="InterPro" id="IPR020846">
    <property type="entry name" value="MFS_dom"/>
</dbReference>
<keyword evidence="3 7" id="KW-0812">Transmembrane</keyword>
<feature type="transmembrane region" description="Helical" evidence="7">
    <location>
        <begin position="130"/>
        <end position="148"/>
    </location>
</feature>
<dbReference type="Pfam" id="PF00083">
    <property type="entry name" value="Sugar_tr"/>
    <property type="match status" value="1"/>
</dbReference>
<feature type="compositionally biased region" description="Acidic residues" evidence="6">
    <location>
        <begin position="221"/>
        <end position="244"/>
    </location>
</feature>
<evidence type="ECO:0000256" key="2">
    <source>
        <dbReference type="ARBA" id="ARBA00022448"/>
    </source>
</evidence>
<evidence type="ECO:0000256" key="1">
    <source>
        <dbReference type="ARBA" id="ARBA00004141"/>
    </source>
</evidence>
<dbReference type="AlphaFoldDB" id="A0AAV5S8U5"/>
<feature type="domain" description="Major facilitator superfamily (MFS) profile" evidence="8">
    <location>
        <begin position="1"/>
        <end position="152"/>
    </location>
</feature>
<evidence type="ECO:0000256" key="6">
    <source>
        <dbReference type="SAM" id="MobiDB-lite"/>
    </source>
</evidence>
<evidence type="ECO:0000259" key="8">
    <source>
        <dbReference type="PROSITE" id="PS50850"/>
    </source>
</evidence>
<evidence type="ECO:0000313" key="9">
    <source>
        <dbReference type="EMBL" id="GMS79511.1"/>
    </source>
</evidence>
<dbReference type="PANTHER" id="PTHR48020">
    <property type="entry name" value="PROTON MYO-INOSITOL COTRANSPORTER"/>
    <property type="match status" value="1"/>
</dbReference>
<accession>A0AAV5S8U5</accession>
<feature type="compositionally biased region" description="Low complexity" evidence="6">
    <location>
        <begin position="183"/>
        <end position="195"/>
    </location>
</feature>
<comment type="caution">
    <text evidence="9">The sequence shown here is derived from an EMBL/GenBank/DDBJ whole genome shotgun (WGS) entry which is preliminary data.</text>
</comment>
<feature type="non-terminal residue" evidence="9">
    <location>
        <position position="1"/>
    </location>
</feature>
<evidence type="ECO:0000256" key="4">
    <source>
        <dbReference type="ARBA" id="ARBA00022989"/>
    </source>
</evidence>
<dbReference type="GO" id="GO:0016324">
    <property type="term" value="C:apical plasma membrane"/>
    <property type="evidence" value="ECO:0007669"/>
    <property type="project" value="TreeGrafter"/>
</dbReference>
<reference evidence="9" key="1">
    <citation type="submission" date="2023-10" db="EMBL/GenBank/DDBJ databases">
        <title>Genome assembly of Pristionchus species.</title>
        <authorList>
            <person name="Yoshida K."/>
            <person name="Sommer R.J."/>
        </authorList>
    </citation>
    <scope>NUCLEOTIDE SEQUENCE</scope>
    <source>
        <strain evidence="9">RS0144</strain>
    </source>
</reference>
<dbReference type="SUPFAM" id="SSF103473">
    <property type="entry name" value="MFS general substrate transporter"/>
    <property type="match status" value="1"/>
</dbReference>
<keyword evidence="2" id="KW-0813">Transport</keyword>
<evidence type="ECO:0000313" key="10">
    <source>
        <dbReference type="Proteomes" id="UP001432027"/>
    </source>
</evidence>
<dbReference type="EMBL" id="BTSX01000001">
    <property type="protein sequence ID" value="GMS79511.1"/>
    <property type="molecule type" value="Genomic_DNA"/>
</dbReference>
<dbReference type="InterPro" id="IPR050814">
    <property type="entry name" value="Myo-inositol_Transporter"/>
</dbReference>
<proteinExistence type="predicted"/>
<sequence>NCDDCVTSPHCGYCHLSTNETYGQCLPLNANDDARSTVGYCSSNTTDYTMSAKSCSTKYTWMPIAFMVFYLLAFAFGVGALPWVYNAEIYPLWARSTCVALSTFTNWTFNLIVSMTFLSLGQIVTKAGSFYVYAVISLVGFFVFFFTVPETKGLGIEEIESLFKSRAALESEDAFSSEETTESQESPVKSKSQKPAPKKKSKSEKAAEPWFMVSKKALEEGSIDVEPDSSEQPDDDEDEDSSEE</sequence>
<feature type="transmembrane region" description="Helical" evidence="7">
    <location>
        <begin position="64"/>
        <end position="85"/>
    </location>
</feature>
<dbReference type="PROSITE" id="PS50850">
    <property type="entry name" value="MFS"/>
    <property type="match status" value="1"/>
</dbReference>
<keyword evidence="4 7" id="KW-1133">Transmembrane helix</keyword>
<organism evidence="9 10">
    <name type="scientific">Pristionchus entomophagus</name>
    <dbReference type="NCBI Taxonomy" id="358040"/>
    <lineage>
        <taxon>Eukaryota</taxon>
        <taxon>Metazoa</taxon>
        <taxon>Ecdysozoa</taxon>
        <taxon>Nematoda</taxon>
        <taxon>Chromadorea</taxon>
        <taxon>Rhabditida</taxon>
        <taxon>Rhabditina</taxon>
        <taxon>Diplogasteromorpha</taxon>
        <taxon>Diplogasteroidea</taxon>
        <taxon>Neodiplogasteridae</taxon>
        <taxon>Pristionchus</taxon>
    </lineage>
</organism>
<evidence type="ECO:0000256" key="5">
    <source>
        <dbReference type="ARBA" id="ARBA00023136"/>
    </source>
</evidence>
<feature type="region of interest" description="Disordered" evidence="6">
    <location>
        <begin position="174"/>
        <end position="244"/>
    </location>
</feature>
<keyword evidence="5 7" id="KW-0472">Membrane</keyword>
<dbReference type="Proteomes" id="UP001432027">
    <property type="component" value="Unassembled WGS sequence"/>
</dbReference>